<keyword evidence="8" id="KW-0460">Magnesium</keyword>
<dbReference type="SUPFAM" id="SSF53623">
    <property type="entry name" value="MurD-like peptide ligases, catalytic domain"/>
    <property type="match status" value="1"/>
</dbReference>
<evidence type="ECO:0000256" key="10">
    <source>
        <dbReference type="ARBA" id="ARBA00047493"/>
    </source>
</evidence>
<reference evidence="14 15" key="1">
    <citation type="submission" date="2012-01" db="EMBL/GenBank/DDBJ databases">
        <title>The Genome Sequence of Facklamia languida CCUG 37842.</title>
        <authorList>
            <consortium name="The Broad Institute Genome Sequencing Platform"/>
            <person name="Earl A."/>
            <person name="Ward D."/>
            <person name="Feldgarden M."/>
            <person name="Gevers D."/>
            <person name="Huys G."/>
            <person name="Young S.K."/>
            <person name="Zeng Q."/>
            <person name="Gargeya S."/>
            <person name="Fitzgerald M."/>
            <person name="Haas B."/>
            <person name="Abouelleil A."/>
            <person name="Alvarado L."/>
            <person name="Arachchi H.M."/>
            <person name="Berlin A."/>
            <person name="Chapman S.B."/>
            <person name="Gearin G."/>
            <person name="Goldberg J."/>
            <person name="Griggs A."/>
            <person name="Gujja S."/>
            <person name="Hansen M."/>
            <person name="Heiman D."/>
            <person name="Howarth C."/>
            <person name="Larimer J."/>
            <person name="Lui A."/>
            <person name="MacDonald P.J.P."/>
            <person name="McCowen C."/>
            <person name="Montmayeur A."/>
            <person name="Murphy C."/>
            <person name="Neiman D."/>
            <person name="Pearson M."/>
            <person name="Priest M."/>
            <person name="Roberts A."/>
            <person name="Saif S."/>
            <person name="Shea T."/>
            <person name="Sisk P."/>
            <person name="Stolte C."/>
            <person name="Sykes S."/>
            <person name="Wortman J."/>
            <person name="Nusbaum C."/>
            <person name="Birren B."/>
        </authorList>
    </citation>
    <scope>NUCLEOTIDE SEQUENCE [LARGE SCALE GENOMIC DNA]</scope>
    <source>
        <strain evidence="14 15">CCUG 37842</strain>
    </source>
</reference>
<evidence type="ECO:0000259" key="12">
    <source>
        <dbReference type="Pfam" id="PF02875"/>
    </source>
</evidence>
<dbReference type="GO" id="GO:0005524">
    <property type="term" value="F:ATP binding"/>
    <property type="evidence" value="ECO:0007669"/>
    <property type="project" value="UniProtKB-KW"/>
</dbReference>
<gene>
    <name evidence="14" type="ORF">HMPREF9708_00138</name>
</gene>
<organism evidence="14 15">
    <name type="scientific">Facklamia languida CCUG 37842</name>
    <dbReference type="NCBI Taxonomy" id="883113"/>
    <lineage>
        <taxon>Bacteria</taxon>
        <taxon>Bacillati</taxon>
        <taxon>Bacillota</taxon>
        <taxon>Bacilli</taxon>
        <taxon>Lactobacillales</taxon>
        <taxon>Aerococcaceae</taxon>
        <taxon>Facklamia</taxon>
    </lineage>
</organism>
<sequence length="450" mass="51317">MKFTSVEEATYWLLNQVNPIPRPDMTKMYQALDYVQNPHQHLPVIHITGTNGKGSNVAYLRDLLMSQGFSVGSFTSPHIERFNERITFNHQEIPDEDLIRLTNRLVDLNDYMEKNSEYGRLIYFELFTIMACLYFQEKQPDICLIEAGIGGMHDCTNVLEGQVAIITSIAMDHADMLGETLEEIALEKAGIIKDGRPVVTGLIQASPLAVIDKWAQDHHAKHYQWDRDYGVQMVQETGPLGSQFIMRSAHFLAQDLQVTIGMMGDHQIHNATTSLEAFMAWMALEDRVINWPKAITSLASTHWIGRLEKIHAQPAIYLDGAHNMEGLMALKQVVAENLKDYQITLLYGGLKKKNQKEQIPLLLSFPVEEVYLTSFNHFEAMGQKDFEEILAQKGLAGSRPASYLPDWQTFLMDYIRDHQDQKQDLLLITGSLYFVSEARAFLKQHRQTAE</sequence>
<dbReference type="NCBIfam" id="TIGR01499">
    <property type="entry name" value="folC"/>
    <property type="match status" value="1"/>
</dbReference>
<dbReference type="Pfam" id="PF08245">
    <property type="entry name" value="Mur_ligase_M"/>
    <property type="match status" value="1"/>
</dbReference>
<dbReference type="EC" id="6.3.2.17" evidence="3"/>
<evidence type="ECO:0000256" key="8">
    <source>
        <dbReference type="ARBA" id="ARBA00022842"/>
    </source>
</evidence>
<dbReference type="InterPro" id="IPR036565">
    <property type="entry name" value="Mur-like_cat_sf"/>
</dbReference>
<protein>
    <recommendedName>
        <fullName evidence="3">tetrahydrofolate synthase</fullName>
        <ecNumber evidence="3">6.3.2.17</ecNumber>
    </recommendedName>
    <alternativeName>
        <fullName evidence="9">Tetrahydrofolylpolyglutamate synthase</fullName>
    </alternativeName>
</protein>
<evidence type="ECO:0000256" key="11">
    <source>
        <dbReference type="PIRNR" id="PIRNR001563"/>
    </source>
</evidence>
<comment type="catalytic activity">
    <reaction evidence="10">
        <text>(6S)-5,6,7,8-tetrahydrofolyl-(gamma-L-Glu)(n) + L-glutamate + ATP = (6S)-5,6,7,8-tetrahydrofolyl-(gamma-L-Glu)(n+1) + ADP + phosphate + H(+)</text>
        <dbReference type="Rhea" id="RHEA:10580"/>
        <dbReference type="Rhea" id="RHEA-COMP:14738"/>
        <dbReference type="Rhea" id="RHEA-COMP:14740"/>
        <dbReference type="ChEBI" id="CHEBI:15378"/>
        <dbReference type="ChEBI" id="CHEBI:29985"/>
        <dbReference type="ChEBI" id="CHEBI:30616"/>
        <dbReference type="ChEBI" id="CHEBI:43474"/>
        <dbReference type="ChEBI" id="CHEBI:141005"/>
        <dbReference type="ChEBI" id="CHEBI:456216"/>
        <dbReference type="EC" id="6.3.2.17"/>
    </reaction>
</comment>
<dbReference type="InterPro" id="IPR013221">
    <property type="entry name" value="Mur_ligase_cen"/>
</dbReference>
<dbReference type="PANTHER" id="PTHR11136:SF0">
    <property type="entry name" value="DIHYDROFOLATE SYNTHETASE-RELATED"/>
    <property type="match status" value="1"/>
</dbReference>
<dbReference type="Gene3D" id="3.90.190.20">
    <property type="entry name" value="Mur ligase, C-terminal domain"/>
    <property type="match status" value="1"/>
</dbReference>
<evidence type="ECO:0000259" key="13">
    <source>
        <dbReference type="Pfam" id="PF08245"/>
    </source>
</evidence>
<keyword evidence="4 11" id="KW-0436">Ligase</keyword>
<dbReference type="Gene3D" id="3.40.1190.10">
    <property type="entry name" value="Mur-like, catalytic domain"/>
    <property type="match status" value="1"/>
</dbReference>
<dbReference type="AlphaFoldDB" id="H3NGZ9"/>
<evidence type="ECO:0000256" key="6">
    <source>
        <dbReference type="ARBA" id="ARBA00022741"/>
    </source>
</evidence>
<dbReference type="Proteomes" id="UP000006190">
    <property type="component" value="Unassembled WGS sequence"/>
</dbReference>
<dbReference type="HOGENOM" id="CLU_015869_1_1_9"/>
<keyword evidence="15" id="KW-1185">Reference proteome</keyword>
<dbReference type="EMBL" id="AGEG01000002">
    <property type="protein sequence ID" value="EHR38054.1"/>
    <property type="molecule type" value="Genomic_DNA"/>
</dbReference>
<feature type="domain" description="Mur ligase C-terminal" evidence="12">
    <location>
        <begin position="305"/>
        <end position="431"/>
    </location>
</feature>
<dbReference type="PATRIC" id="fig|883113.3.peg.135"/>
<dbReference type="GO" id="GO:0046872">
    <property type="term" value="F:metal ion binding"/>
    <property type="evidence" value="ECO:0007669"/>
    <property type="project" value="UniProtKB-KW"/>
</dbReference>
<accession>H3NGZ9</accession>
<dbReference type="GO" id="GO:0008841">
    <property type="term" value="F:dihydrofolate synthase activity"/>
    <property type="evidence" value="ECO:0007669"/>
    <property type="project" value="TreeGrafter"/>
</dbReference>
<dbReference type="PROSITE" id="PS01012">
    <property type="entry name" value="FOLYLPOLYGLU_SYNT_2"/>
    <property type="match status" value="1"/>
</dbReference>
<evidence type="ECO:0000256" key="7">
    <source>
        <dbReference type="ARBA" id="ARBA00022840"/>
    </source>
</evidence>
<evidence type="ECO:0000256" key="2">
    <source>
        <dbReference type="ARBA" id="ARBA00008276"/>
    </source>
</evidence>
<keyword evidence="5" id="KW-0479">Metal-binding</keyword>
<evidence type="ECO:0000256" key="5">
    <source>
        <dbReference type="ARBA" id="ARBA00022723"/>
    </source>
</evidence>
<evidence type="ECO:0000256" key="3">
    <source>
        <dbReference type="ARBA" id="ARBA00013025"/>
    </source>
</evidence>
<dbReference type="Pfam" id="PF02875">
    <property type="entry name" value="Mur_ligase_C"/>
    <property type="match status" value="1"/>
</dbReference>
<dbReference type="RefSeq" id="WP_006308003.1">
    <property type="nucleotide sequence ID" value="NZ_JH601133.1"/>
</dbReference>
<evidence type="ECO:0000256" key="9">
    <source>
        <dbReference type="ARBA" id="ARBA00030592"/>
    </source>
</evidence>
<dbReference type="GO" id="GO:0004326">
    <property type="term" value="F:tetrahydrofolylpolyglutamate synthase activity"/>
    <property type="evidence" value="ECO:0007669"/>
    <property type="project" value="UniProtKB-EC"/>
</dbReference>
<keyword evidence="7 11" id="KW-0067">ATP-binding</keyword>
<name>H3NGZ9_9LACT</name>
<dbReference type="InterPro" id="IPR001645">
    <property type="entry name" value="Folylpolyglutamate_synth"/>
</dbReference>
<dbReference type="STRING" id="883113.HMPREF9708_00138"/>
<dbReference type="FunFam" id="3.40.1190.10:FF:000011">
    <property type="entry name" value="Folylpolyglutamate synthase/dihydrofolate synthase"/>
    <property type="match status" value="1"/>
</dbReference>
<proteinExistence type="inferred from homology"/>
<dbReference type="PANTHER" id="PTHR11136">
    <property type="entry name" value="FOLYLPOLYGLUTAMATE SYNTHASE-RELATED"/>
    <property type="match status" value="1"/>
</dbReference>
<evidence type="ECO:0000313" key="14">
    <source>
        <dbReference type="EMBL" id="EHR38054.1"/>
    </source>
</evidence>
<comment type="caution">
    <text evidence="14">The sequence shown here is derived from an EMBL/GenBank/DDBJ whole genome shotgun (WGS) entry which is preliminary data.</text>
</comment>
<dbReference type="InterPro" id="IPR036615">
    <property type="entry name" value="Mur_ligase_C_dom_sf"/>
</dbReference>
<evidence type="ECO:0000313" key="15">
    <source>
        <dbReference type="Proteomes" id="UP000006190"/>
    </source>
</evidence>
<dbReference type="InterPro" id="IPR018109">
    <property type="entry name" value="Folylpolyglutamate_synth_CS"/>
</dbReference>
<evidence type="ECO:0000256" key="1">
    <source>
        <dbReference type="ARBA" id="ARBA00001946"/>
    </source>
</evidence>
<evidence type="ECO:0000256" key="4">
    <source>
        <dbReference type="ARBA" id="ARBA00022598"/>
    </source>
</evidence>
<feature type="domain" description="Mur ligase central" evidence="13">
    <location>
        <begin position="135"/>
        <end position="275"/>
    </location>
</feature>
<comment type="cofactor">
    <cofactor evidence="1">
        <name>Mg(2+)</name>
        <dbReference type="ChEBI" id="CHEBI:18420"/>
    </cofactor>
</comment>
<keyword evidence="6 11" id="KW-0547">Nucleotide-binding</keyword>
<dbReference type="SUPFAM" id="SSF53244">
    <property type="entry name" value="MurD-like peptide ligases, peptide-binding domain"/>
    <property type="match status" value="1"/>
</dbReference>
<dbReference type="InterPro" id="IPR004101">
    <property type="entry name" value="Mur_ligase_C"/>
</dbReference>
<dbReference type="eggNOG" id="COG0285">
    <property type="taxonomic scope" value="Bacteria"/>
</dbReference>
<dbReference type="GO" id="GO:0005737">
    <property type="term" value="C:cytoplasm"/>
    <property type="evidence" value="ECO:0007669"/>
    <property type="project" value="TreeGrafter"/>
</dbReference>
<dbReference type="PIRSF" id="PIRSF001563">
    <property type="entry name" value="Folylpolyglu_synth"/>
    <property type="match status" value="1"/>
</dbReference>
<comment type="similarity">
    <text evidence="2 11">Belongs to the folylpolyglutamate synthase family.</text>
</comment>
<dbReference type="OrthoDB" id="9809356at2"/>